<name>A0ABR4HRY7_9EURO</name>
<protein>
    <submittedName>
        <fullName evidence="2">Uncharacterized protein</fullName>
    </submittedName>
</protein>
<gene>
    <name evidence="2" type="ORF">BDW59DRAFT_152186</name>
</gene>
<evidence type="ECO:0000313" key="3">
    <source>
        <dbReference type="Proteomes" id="UP001610335"/>
    </source>
</evidence>
<feature type="region of interest" description="Disordered" evidence="1">
    <location>
        <begin position="17"/>
        <end position="36"/>
    </location>
</feature>
<proteinExistence type="predicted"/>
<comment type="caution">
    <text evidence="2">The sequence shown here is derived from an EMBL/GenBank/DDBJ whole genome shotgun (WGS) entry which is preliminary data.</text>
</comment>
<dbReference type="Proteomes" id="UP001610335">
    <property type="component" value="Unassembled WGS sequence"/>
</dbReference>
<evidence type="ECO:0000256" key="1">
    <source>
        <dbReference type="SAM" id="MobiDB-lite"/>
    </source>
</evidence>
<reference evidence="2 3" key="1">
    <citation type="submission" date="2024-07" db="EMBL/GenBank/DDBJ databases">
        <title>Section-level genome sequencing and comparative genomics of Aspergillus sections Usti and Cavernicolus.</title>
        <authorList>
            <consortium name="Lawrence Berkeley National Laboratory"/>
            <person name="Nybo J.L."/>
            <person name="Vesth T.C."/>
            <person name="Theobald S."/>
            <person name="Frisvad J.C."/>
            <person name="Larsen T.O."/>
            <person name="Kjaerboelling I."/>
            <person name="Rothschild-Mancinelli K."/>
            <person name="Lyhne E.K."/>
            <person name="Kogle M.E."/>
            <person name="Barry K."/>
            <person name="Clum A."/>
            <person name="Na H."/>
            <person name="Ledsgaard L."/>
            <person name="Lin J."/>
            <person name="Lipzen A."/>
            <person name="Kuo A."/>
            <person name="Riley R."/>
            <person name="Mondo S."/>
            <person name="LaButti K."/>
            <person name="Haridas S."/>
            <person name="Pangalinan J."/>
            <person name="Salamov A.A."/>
            <person name="Simmons B.A."/>
            <person name="Magnuson J.K."/>
            <person name="Chen J."/>
            <person name="Drula E."/>
            <person name="Henrissat B."/>
            <person name="Wiebenga A."/>
            <person name="Lubbers R.J."/>
            <person name="Gomes A.C."/>
            <person name="Makela M.R."/>
            <person name="Stajich J."/>
            <person name="Grigoriev I.V."/>
            <person name="Mortensen U.H."/>
            <person name="De vries R.P."/>
            <person name="Baker S.E."/>
            <person name="Andersen M.R."/>
        </authorList>
    </citation>
    <scope>NUCLEOTIDE SEQUENCE [LARGE SCALE GENOMIC DNA]</scope>
    <source>
        <strain evidence="2 3">CBS 600.67</strain>
    </source>
</reference>
<keyword evidence="3" id="KW-1185">Reference proteome</keyword>
<accession>A0ABR4HRY7</accession>
<organism evidence="2 3">
    <name type="scientific">Aspergillus cavernicola</name>
    <dbReference type="NCBI Taxonomy" id="176166"/>
    <lineage>
        <taxon>Eukaryota</taxon>
        <taxon>Fungi</taxon>
        <taxon>Dikarya</taxon>
        <taxon>Ascomycota</taxon>
        <taxon>Pezizomycotina</taxon>
        <taxon>Eurotiomycetes</taxon>
        <taxon>Eurotiomycetidae</taxon>
        <taxon>Eurotiales</taxon>
        <taxon>Aspergillaceae</taxon>
        <taxon>Aspergillus</taxon>
        <taxon>Aspergillus subgen. Nidulantes</taxon>
    </lineage>
</organism>
<evidence type="ECO:0000313" key="2">
    <source>
        <dbReference type="EMBL" id="KAL2818256.1"/>
    </source>
</evidence>
<sequence>MLSSAHSVNVLALRGDKADDPDQYYPVRLPRGRTSTNHFKVQPIAERPPKRCKASVTYPLNHRFCNSLC</sequence>
<dbReference type="EMBL" id="JBFXLS010000085">
    <property type="protein sequence ID" value="KAL2818256.1"/>
    <property type="molecule type" value="Genomic_DNA"/>
</dbReference>